<feature type="domain" description="UPAR/Ly6" evidence="3">
    <location>
        <begin position="55"/>
        <end position="136"/>
    </location>
</feature>
<dbReference type="PANTHER" id="PTHR20914:SF2">
    <property type="entry name" value="LY6_PLAUR DOMAIN-CONTAINING PROTEIN 8"/>
    <property type="match status" value="1"/>
</dbReference>
<dbReference type="InterPro" id="IPR016054">
    <property type="entry name" value="LY6_UPA_recep-like"/>
</dbReference>
<reference evidence="4" key="3">
    <citation type="submission" date="2025-09" db="UniProtKB">
        <authorList>
            <consortium name="Ensembl"/>
        </authorList>
    </citation>
    <scope>IDENTIFICATION</scope>
</reference>
<dbReference type="Pfam" id="PF00021">
    <property type="entry name" value="UPAR_LY6"/>
    <property type="match status" value="2"/>
</dbReference>
<keyword evidence="2" id="KW-0964">Secreted</keyword>
<dbReference type="GeneTree" id="ENSGT00570000079564"/>
<name>A0A8C8UEU3_PERMB</name>
<evidence type="ECO:0000259" key="3">
    <source>
        <dbReference type="Pfam" id="PF00021"/>
    </source>
</evidence>
<protein>
    <recommendedName>
        <fullName evidence="3">UPAR/Ly6 domain-containing protein</fullName>
    </recommendedName>
</protein>
<sequence length="267" mass="29227">MGITPCHSISLRIFREQLGIHPLCFCFLGWVWCSVKWCSCLLVVDFRESFVLLDSLSCRQCYSPNESCSNIVTECAEGSVSCVESLVNSTLGSPYLYQNRSCSANDCPKNSAQVAFTVHVFDDQSFHFASQCCQGEASMAFLYPGTQAITNTQCSACYRSNTTTTCEEKTRQCFQGERCVHIIADFVNGKSGTSVELKGCSDISESTCETLAPENTTVGEFIFRSVICENATTINTLTTKTPPTSTGIKASFTSSVFGSLLLLKLLF</sequence>
<dbReference type="Proteomes" id="UP000694547">
    <property type="component" value="Chromosome 8"/>
</dbReference>
<reference evidence="4 5" key="1">
    <citation type="submission" date="2018-10" db="EMBL/GenBank/DDBJ databases">
        <title>Improved assembly of the deer mouse Peromyscus maniculatus genome.</title>
        <authorList>
            <person name="Lassance J.-M."/>
            <person name="Hoekstra H.E."/>
        </authorList>
    </citation>
    <scope>NUCLEOTIDE SEQUENCE [LARGE SCALE GENOMIC DNA]</scope>
</reference>
<dbReference type="Ensembl" id="ENSPEMT00000032482.2">
    <property type="protein sequence ID" value="ENSPEMP00000028063.2"/>
    <property type="gene ID" value="ENSPEMG00000023697.2"/>
</dbReference>
<dbReference type="PANTHER" id="PTHR20914">
    <property type="entry name" value="LY6/PLAUR DOMAIN-CONTAINING PROTEIN 8"/>
    <property type="match status" value="1"/>
</dbReference>
<keyword evidence="5" id="KW-1185">Reference proteome</keyword>
<evidence type="ECO:0000313" key="4">
    <source>
        <dbReference type="Ensembl" id="ENSPEMP00000028063.2"/>
    </source>
</evidence>
<accession>A0A8C8UEU3</accession>
<evidence type="ECO:0000256" key="2">
    <source>
        <dbReference type="ARBA" id="ARBA00022525"/>
    </source>
</evidence>
<comment type="subcellular location">
    <subcellularLocation>
        <location evidence="1">Secreted</location>
    </subcellularLocation>
</comment>
<reference evidence="4" key="2">
    <citation type="submission" date="2025-08" db="UniProtKB">
        <authorList>
            <consortium name="Ensembl"/>
        </authorList>
    </citation>
    <scope>IDENTIFICATION</scope>
</reference>
<evidence type="ECO:0000313" key="5">
    <source>
        <dbReference type="Proteomes" id="UP000694547"/>
    </source>
</evidence>
<proteinExistence type="predicted"/>
<evidence type="ECO:0000256" key="1">
    <source>
        <dbReference type="ARBA" id="ARBA00004613"/>
    </source>
</evidence>
<dbReference type="AlphaFoldDB" id="A0A8C8UEU3"/>
<dbReference type="GO" id="GO:0050829">
    <property type="term" value="P:defense response to Gram-negative bacterium"/>
    <property type="evidence" value="ECO:0007669"/>
    <property type="project" value="TreeGrafter"/>
</dbReference>
<feature type="domain" description="UPAR/Ly6" evidence="3">
    <location>
        <begin position="151"/>
        <end position="223"/>
    </location>
</feature>
<organism evidence="4 5">
    <name type="scientific">Peromyscus maniculatus bairdii</name>
    <name type="common">Prairie deer mouse</name>
    <dbReference type="NCBI Taxonomy" id="230844"/>
    <lineage>
        <taxon>Eukaryota</taxon>
        <taxon>Metazoa</taxon>
        <taxon>Chordata</taxon>
        <taxon>Craniata</taxon>
        <taxon>Vertebrata</taxon>
        <taxon>Euteleostomi</taxon>
        <taxon>Mammalia</taxon>
        <taxon>Eutheria</taxon>
        <taxon>Euarchontoglires</taxon>
        <taxon>Glires</taxon>
        <taxon>Rodentia</taxon>
        <taxon>Myomorpha</taxon>
        <taxon>Muroidea</taxon>
        <taxon>Cricetidae</taxon>
        <taxon>Neotominae</taxon>
        <taxon>Peromyscus</taxon>
    </lineage>
</organism>
<dbReference type="InterPro" id="IPR050918">
    <property type="entry name" value="CNF-like_PLA2_Inhibitor"/>
</dbReference>
<dbReference type="GO" id="GO:0005615">
    <property type="term" value="C:extracellular space"/>
    <property type="evidence" value="ECO:0007669"/>
    <property type="project" value="TreeGrafter"/>
</dbReference>